<dbReference type="GO" id="GO:0016887">
    <property type="term" value="F:ATP hydrolysis activity"/>
    <property type="evidence" value="ECO:0007669"/>
    <property type="project" value="InterPro"/>
</dbReference>
<dbReference type="Pfam" id="PF13476">
    <property type="entry name" value="AAA_23"/>
    <property type="match status" value="1"/>
</dbReference>
<gene>
    <name evidence="3" type="ORF">ENG67_00095</name>
</gene>
<feature type="coiled-coil region" evidence="1">
    <location>
        <begin position="207"/>
        <end position="395"/>
    </location>
</feature>
<dbReference type="AlphaFoldDB" id="A0A7C1BI08"/>
<dbReference type="SUPFAM" id="SSF52540">
    <property type="entry name" value="P-loop containing nucleoside triphosphate hydrolases"/>
    <property type="match status" value="1"/>
</dbReference>
<organism evidence="3">
    <name type="scientific">candidate division WOR-3 bacterium</name>
    <dbReference type="NCBI Taxonomy" id="2052148"/>
    <lineage>
        <taxon>Bacteria</taxon>
        <taxon>Bacteria division WOR-3</taxon>
    </lineage>
</organism>
<evidence type="ECO:0000313" key="3">
    <source>
        <dbReference type="EMBL" id="HDM89593.1"/>
    </source>
</evidence>
<protein>
    <recommendedName>
        <fullName evidence="2">Rad50/SbcC-type AAA domain-containing protein</fullName>
    </recommendedName>
</protein>
<evidence type="ECO:0000256" key="1">
    <source>
        <dbReference type="SAM" id="Coils"/>
    </source>
</evidence>
<evidence type="ECO:0000259" key="2">
    <source>
        <dbReference type="Pfam" id="PF13476"/>
    </source>
</evidence>
<dbReference type="InterPro" id="IPR027417">
    <property type="entry name" value="P-loop_NTPase"/>
</dbReference>
<feature type="non-terminal residue" evidence="3">
    <location>
        <position position="523"/>
    </location>
</feature>
<feature type="domain" description="Rad50/SbcC-type AAA" evidence="2">
    <location>
        <begin position="5"/>
        <end position="265"/>
    </location>
</feature>
<dbReference type="GO" id="GO:0006302">
    <property type="term" value="P:double-strand break repair"/>
    <property type="evidence" value="ECO:0007669"/>
    <property type="project" value="InterPro"/>
</dbReference>
<comment type="caution">
    <text evidence="3">The sequence shown here is derived from an EMBL/GenBank/DDBJ whole genome shotgun (WGS) entry which is preliminary data.</text>
</comment>
<dbReference type="EMBL" id="DRBW01000005">
    <property type="protein sequence ID" value="HDM89593.1"/>
    <property type="molecule type" value="Genomic_DNA"/>
</dbReference>
<dbReference type="PANTHER" id="PTHR32114">
    <property type="entry name" value="ABC TRANSPORTER ABCH.3"/>
    <property type="match status" value="1"/>
</dbReference>
<sequence>MILRRLKVSGVGVFRESLELSGFHDGINLIVGPNEIGKSTLIRALKCALFYKYSSRDREIKSLQPWGTMLAPQIEVDFEAKGDLYRLQKKFLDAPFSTLYRFEKGKFQKFAELDRADDFVQELLLVPKKPKKESRLGLARLLWVDQGGDHLKLESLPLELEEKIRAILGSSGMTGFEERFLKGIKEEYGKLFTERGRFITGQRAPKVVNLRDEIEKLRKELNEIDSLIDSAEQKAERIEFERNNIEKLRSDLEERNRKIKKLREEYEIYKNLKNKLARKRETEQTLRIKFKNHNKNLKRLIELRELKEEKEKKLEELQKRIEEMDKIAVEYGKKADEFKARLEALRKDIEAKRSEREKAEKLREAVELTDKIAALEKKISDLKALEDEIARAKEVLQSIRAPAEDEIKRARRLNTQLITLKSKGEAAGFKFKVSALAPFRTEIKKDSENIVQDVLSGSEVSYDVLEKIQMKIPGLLQIEVSSKSPESKKLKESIEKVEAELQKIFKKYGCENVAELEERAREK</sequence>
<dbReference type="Gene3D" id="3.40.50.300">
    <property type="entry name" value="P-loop containing nucleotide triphosphate hydrolases"/>
    <property type="match status" value="1"/>
</dbReference>
<reference evidence="3" key="1">
    <citation type="journal article" date="2020" name="mSystems">
        <title>Genome- and Community-Level Interaction Insights into Carbon Utilization and Element Cycling Functions of Hydrothermarchaeota in Hydrothermal Sediment.</title>
        <authorList>
            <person name="Zhou Z."/>
            <person name="Liu Y."/>
            <person name="Xu W."/>
            <person name="Pan J."/>
            <person name="Luo Z.H."/>
            <person name="Li M."/>
        </authorList>
    </citation>
    <scope>NUCLEOTIDE SEQUENCE [LARGE SCALE GENOMIC DNA]</scope>
    <source>
        <strain evidence="3">HyVt-237</strain>
    </source>
</reference>
<accession>A0A7C1BI08</accession>
<proteinExistence type="predicted"/>
<dbReference type="InterPro" id="IPR038729">
    <property type="entry name" value="Rad50/SbcC_AAA"/>
</dbReference>
<name>A0A7C1BI08_UNCW3</name>
<dbReference type="PANTHER" id="PTHR32114:SF2">
    <property type="entry name" value="ABC TRANSPORTER ABCH.3"/>
    <property type="match status" value="1"/>
</dbReference>
<dbReference type="Proteomes" id="UP000885931">
    <property type="component" value="Unassembled WGS sequence"/>
</dbReference>
<keyword evidence="1" id="KW-0175">Coiled coil</keyword>